<organism evidence="2 3">
    <name type="scientific">Siccirubricoccus deserti</name>
    <dbReference type="NCBI Taxonomy" id="2013562"/>
    <lineage>
        <taxon>Bacteria</taxon>
        <taxon>Pseudomonadati</taxon>
        <taxon>Pseudomonadota</taxon>
        <taxon>Alphaproteobacteria</taxon>
        <taxon>Acetobacterales</taxon>
        <taxon>Roseomonadaceae</taxon>
        <taxon>Siccirubricoccus</taxon>
    </lineage>
</organism>
<feature type="compositionally biased region" description="Low complexity" evidence="1">
    <location>
        <begin position="26"/>
        <end position="40"/>
    </location>
</feature>
<feature type="region of interest" description="Disordered" evidence="1">
    <location>
        <begin position="26"/>
        <end position="157"/>
    </location>
</feature>
<evidence type="ECO:0000313" key="2">
    <source>
        <dbReference type="EMBL" id="MBC4014092.1"/>
    </source>
</evidence>
<protein>
    <submittedName>
        <fullName evidence="2">Uncharacterized protein</fullName>
    </submittedName>
</protein>
<name>A0A9X0QVD8_9PROT</name>
<feature type="compositionally biased region" description="Gly residues" evidence="1">
    <location>
        <begin position="83"/>
        <end position="92"/>
    </location>
</feature>
<reference evidence="2" key="1">
    <citation type="submission" date="2020-08" db="EMBL/GenBank/DDBJ databases">
        <authorList>
            <person name="Hu Y."/>
            <person name="Nguyen S.V."/>
            <person name="Li F."/>
            <person name="Fanning S."/>
        </authorList>
    </citation>
    <scope>NUCLEOTIDE SEQUENCE</scope>
    <source>
        <strain evidence="2">SYSU D8009</strain>
    </source>
</reference>
<dbReference type="RefSeq" id="WP_186768869.1">
    <property type="nucleotide sequence ID" value="NZ_JACOMF010000002.1"/>
</dbReference>
<feature type="compositionally biased region" description="Basic and acidic residues" evidence="1">
    <location>
        <begin position="52"/>
        <end position="63"/>
    </location>
</feature>
<sequence>MDESDRQTRLGRRLLVLRVATLGATGTAAASVTAEAASGLPQPGAPGGTEPVRTDNDPHDAAGHGRGYRGNSGRTDNDPSDGVGSGRGGYRGNTGRTDNDPRDGAGQGRGGYATPQARGVTDNDPSDGPGRGRGHAPRRTVTDNDPSDGAGRGRGWR</sequence>
<evidence type="ECO:0000256" key="1">
    <source>
        <dbReference type="SAM" id="MobiDB-lite"/>
    </source>
</evidence>
<gene>
    <name evidence="2" type="ORF">H7965_02050</name>
</gene>
<comment type="caution">
    <text evidence="2">The sequence shown here is derived from an EMBL/GenBank/DDBJ whole genome shotgun (WGS) entry which is preliminary data.</text>
</comment>
<accession>A0A9X0QVD8</accession>
<evidence type="ECO:0000313" key="3">
    <source>
        <dbReference type="Proteomes" id="UP000600101"/>
    </source>
</evidence>
<dbReference type="EMBL" id="JACOMF010000002">
    <property type="protein sequence ID" value="MBC4014092.1"/>
    <property type="molecule type" value="Genomic_DNA"/>
</dbReference>
<dbReference type="Proteomes" id="UP000600101">
    <property type="component" value="Unassembled WGS sequence"/>
</dbReference>
<keyword evidence="3" id="KW-1185">Reference proteome</keyword>
<proteinExistence type="predicted"/>
<dbReference type="AlphaFoldDB" id="A0A9X0QVD8"/>